<feature type="domain" description="XdhC- CoxI" evidence="1">
    <location>
        <begin position="16"/>
        <end position="74"/>
    </location>
</feature>
<proteinExistence type="predicted"/>
<dbReference type="Proteomes" id="UP000319980">
    <property type="component" value="Unassembled WGS sequence"/>
</dbReference>
<name>A0A5C5TZA3_9GAMM</name>
<comment type="caution">
    <text evidence="3">The sequence shown here is derived from an EMBL/GenBank/DDBJ whole genome shotgun (WGS) entry which is preliminary data.</text>
</comment>
<evidence type="ECO:0000313" key="4">
    <source>
        <dbReference type="Proteomes" id="UP000319980"/>
    </source>
</evidence>
<dbReference type="InterPro" id="IPR052698">
    <property type="entry name" value="MoCofactor_Util/Proc"/>
</dbReference>
<reference evidence="3 4" key="1">
    <citation type="journal article" date="2008" name="Int. J. Syst. Evol. Microbiol.">
        <title>Luteimonas marina sp. nov., isolated from seawater.</title>
        <authorList>
            <person name="Baik K.S."/>
            <person name="Park S.C."/>
            <person name="Kim M.S."/>
            <person name="Kim E.M."/>
            <person name="Park C."/>
            <person name="Chun J."/>
            <person name="Seong C.N."/>
        </authorList>
    </citation>
    <scope>NUCLEOTIDE SEQUENCE [LARGE SCALE GENOMIC DNA]</scope>
    <source>
        <strain evidence="3 4">FR1330</strain>
    </source>
</reference>
<dbReference type="Gene3D" id="3.40.50.720">
    <property type="entry name" value="NAD(P)-binding Rossmann-like Domain"/>
    <property type="match status" value="1"/>
</dbReference>
<evidence type="ECO:0000259" key="2">
    <source>
        <dbReference type="Pfam" id="PF13478"/>
    </source>
</evidence>
<sequence length="323" mass="34510">MSVHRHVLEASAQASEADTPAALAVVVGTEGSTYVRRGAMALFGEAGPEAGWLSGGCLEPEIALRAKQAIDAARLGWMEIDTRDDEDLLSGSAPGCRGRLRIALLPLRALPGWSTLVQAWLRREGELRLQVHAEGTVAAQISGRHSDWSLATDALPWPAMEMVAIRVPAPSAIAVFGAGPETAMLLPLLRQLGWMTLVVERRQRWLPAAALGDRTLDATPQVGVAALGEARVDAALVMHHNFELDREALAALAATDLPYIGLLGPHRRRDDLFKLLAAHERERLSARLHSPVGLPLGGQGPEAIALSIAAQLQAWRAGRGDGE</sequence>
<dbReference type="Pfam" id="PF02625">
    <property type="entry name" value="XdhC_CoxI"/>
    <property type="match status" value="1"/>
</dbReference>
<dbReference type="PANTHER" id="PTHR30388">
    <property type="entry name" value="ALDEHYDE OXIDOREDUCTASE MOLYBDENUM COFACTOR ASSEMBLY PROTEIN"/>
    <property type="match status" value="1"/>
</dbReference>
<evidence type="ECO:0000313" key="3">
    <source>
        <dbReference type="EMBL" id="TWT19047.1"/>
    </source>
</evidence>
<dbReference type="InterPro" id="IPR003777">
    <property type="entry name" value="XdhC_CoxI"/>
</dbReference>
<dbReference type="RefSeq" id="WP_146388163.1">
    <property type="nucleotide sequence ID" value="NZ_VOHK01000005.1"/>
</dbReference>
<gene>
    <name evidence="3" type="ORF">FQY83_11785</name>
</gene>
<accession>A0A5C5TZA3</accession>
<dbReference type="AlphaFoldDB" id="A0A5C5TZA3"/>
<dbReference type="InterPro" id="IPR027051">
    <property type="entry name" value="XdhC_Rossmann_dom"/>
</dbReference>
<organism evidence="3 4">
    <name type="scientific">Luteimonas marina</name>
    <dbReference type="NCBI Taxonomy" id="488485"/>
    <lineage>
        <taxon>Bacteria</taxon>
        <taxon>Pseudomonadati</taxon>
        <taxon>Pseudomonadota</taxon>
        <taxon>Gammaproteobacteria</taxon>
        <taxon>Lysobacterales</taxon>
        <taxon>Lysobacteraceae</taxon>
        <taxon>Luteimonas</taxon>
    </lineage>
</organism>
<protein>
    <submittedName>
        <fullName evidence="3">XshC-Cox1-family protein</fullName>
    </submittedName>
</protein>
<keyword evidence="4" id="KW-1185">Reference proteome</keyword>
<dbReference type="PANTHER" id="PTHR30388:SF4">
    <property type="entry name" value="MOLYBDENUM COFACTOR INSERTION CHAPERONE PAOD"/>
    <property type="match status" value="1"/>
</dbReference>
<evidence type="ECO:0000259" key="1">
    <source>
        <dbReference type="Pfam" id="PF02625"/>
    </source>
</evidence>
<feature type="domain" description="XdhC Rossmann" evidence="2">
    <location>
        <begin position="174"/>
        <end position="312"/>
    </location>
</feature>
<dbReference type="EMBL" id="VOHK01000005">
    <property type="protein sequence ID" value="TWT19047.1"/>
    <property type="molecule type" value="Genomic_DNA"/>
</dbReference>
<dbReference type="Pfam" id="PF13478">
    <property type="entry name" value="XdhC_C"/>
    <property type="match status" value="1"/>
</dbReference>
<dbReference type="OrthoDB" id="9815497at2"/>